<comment type="similarity">
    <text evidence="1">Belongs to the peptidase S10 family.</text>
</comment>
<keyword evidence="6" id="KW-0325">Glycoprotein</keyword>
<dbReference type="GO" id="GO:0006508">
    <property type="term" value="P:proteolysis"/>
    <property type="evidence" value="ECO:0007669"/>
    <property type="project" value="UniProtKB-KW"/>
</dbReference>
<keyword evidence="5" id="KW-0378">Hydrolase</keyword>
<dbReference type="Proteomes" id="UP000821853">
    <property type="component" value="Chromosome 2"/>
</dbReference>
<dbReference type="InterPro" id="IPR029058">
    <property type="entry name" value="AB_hydrolase_fold"/>
</dbReference>
<dbReference type="EMBL" id="JABSTR010000004">
    <property type="protein sequence ID" value="KAH9368036.1"/>
    <property type="molecule type" value="Genomic_DNA"/>
</dbReference>
<sequence>MSAGVLGEEWKDSRGTGKVGLNNTLAALHNQSLRGETLYLTPFINEGRLEEAKNLSKVGDIPSDVQVPSYSGYITVNPQYNSNLFFWFVPSLSDPQNAPVILWLQGGPGTTSLLGFFAEHGPYRVAEGSTRAEFRQLTWAQRYSMLYVDQPVGAGYSFTENEAGYARNMTDVGPRHARVPATVLHAVRRVG</sequence>
<evidence type="ECO:0000256" key="2">
    <source>
        <dbReference type="ARBA" id="ARBA00022645"/>
    </source>
</evidence>
<reference evidence="7 8" key="1">
    <citation type="journal article" date="2020" name="Cell">
        <title>Large-Scale Comparative Analyses of Tick Genomes Elucidate Their Genetic Diversity and Vector Capacities.</title>
        <authorList>
            <consortium name="Tick Genome and Microbiome Consortium (TIGMIC)"/>
            <person name="Jia N."/>
            <person name="Wang J."/>
            <person name="Shi W."/>
            <person name="Du L."/>
            <person name="Sun Y."/>
            <person name="Zhan W."/>
            <person name="Jiang J.F."/>
            <person name="Wang Q."/>
            <person name="Zhang B."/>
            <person name="Ji P."/>
            <person name="Bell-Sakyi L."/>
            <person name="Cui X.M."/>
            <person name="Yuan T.T."/>
            <person name="Jiang B.G."/>
            <person name="Yang W.F."/>
            <person name="Lam T.T."/>
            <person name="Chang Q.C."/>
            <person name="Ding S.J."/>
            <person name="Wang X.J."/>
            <person name="Zhu J.G."/>
            <person name="Ruan X.D."/>
            <person name="Zhao L."/>
            <person name="Wei J.T."/>
            <person name="Ye R.Z."/>
            <person name="Que T.C."/>
            <person name="Du C.H."/>
            <person name="Zhou Y.H."/>
            <person name="Cheng J.X."/>
            <person name="Dai P.F."/>
            <person name="Guo W.B."/>
            <person name="Han X.H."/>
            <person name="Huang E.J."/>
            <person name="Li L.F."/>
            <person name="Wei W."/>
            <person name="Gao Y.C."/>
            <person name="Liu J.Z."/>
            <person name="Shao H.Z."/>
            <person name="Wang X."/>
            <person name="Wang C.C."/>
            <person name="Yang T.C."/>
            <person name="Huo Q.B."/>
            <person name="Li W."/>
            <person name="Chen H.Y."/>
            <person name="Chen S.E."/>
            <person name="Zhou L.G."/>
            <person name="Ni X.B."/>
            <person name="Tian J.H."/>
            <person name="Sheng Y."/>
            <person name="Liu T."/>
            <person name="Pan Y.S."/>
            <person name="Xia L.Y."/>
            <person name="Li J."/>
            <person name="Zhao F."/>
            <person name="Cao W.C."/>
        </authorList>
    </citation>
    <scope>NUCLEOTIDE SEQUENCE [LARGE SCALE GENOMIC DNA]</scope>
    <source>
        <strain evidence="7">HaeL-2018</strain>
    </source>
</reference>
<protein>
    <recommendedName>
        <fullName evidence="9">Serine carboxypeptidase</fullName>
    </recommendedName>
</protein>
<comment type="caution">
    <text evidence="7">The sequence shown here is derived from an EMBL/GenBank/DDBJ whole genome shotgun (WGS) entry which is preliminary data.</text>
</comment>
<accession>A0A9J6G0V8</accession>
<dbReference type="GO" id="GO:0004185">
    <property type="term" value="F:serine-type carboxypeptidase activity"/>
    <property type="evidence" value="ECO:0007669"/>
    <property type="project" value="InterPro"/>
</dbReference>
<evidence type="ECO:0000313" key="7">
    <source>
        <dbReference type="EMBL" id="KAH9368036.1"/>
    </source>
</evidence>
<evidence type="ECO:0000256" key="5">
    <source>
        <dbReference type="ARBA" id="ARBA00022801"/>
    </source>
</evidence>
<dbReference type="InterPro" id="IPR001563">
    <property type="entry name" value="Peptidase_S10"/>
</dbReference>
<dbReference type="PANTHER" id="PTHR11802:SF472">
    <property type="entry name" value="SERINE CARBOXYPEPTIDASE CPVL-RELATED"/>
    <property type="match status" value="1"/>
</dbReference>
<keyword evidence="3" id="KW-0645">Protease</keyword>
<evidence type="ECO:0000256" key="6">
    <source>
        <dbReference type="ARBA" id="ARBA00023180"/>
    </source>
</evidence>
<dbReference type="Gene3D" id="3.40.50.1820">
    <property type="entry name" value="alpha/beta hydrolase"/>
    <property type="match status" value="1"/>
</dbReference>
<evidence type="ECO:0000256" key="4">
    <source>
        <dbReference type="ARBA" id="ARBA00022729"/>
    </source>
</evidence>
<dbReference type="AlphaFoldDB" id="A0A9J6G0V8"/>
<dbReference type="OMA" id="GIKPHIN"/>
<dbReference type="PANTHER" id="PTHR11802">
    <property type="entry name" value="SERINE PROTEASE FAMILY S10 SERINE CARBOXYPEPTIDASE"/>
    <property type="match status" value="1"/>
</dbReference>
<dbReference type="OrthoDB" id="6512874at2759"/>
<name>A0A9J6G0V8_HAELO</name>
<keyword evidence="2" id="KW-0121">Carboxypeptidase</keyword>
<gene>
    <name evidence="7" type="ORF">HPB48_019865</name>
</gene>
<proteinExistence type="inferred from homology"/>
<keyword evidence="8" id="KW-1185">Reference proteome</keyword>
<dbReference type="VEuPathDB" id="VectorBase:HLOH_047449"/>
<evidence type="ECO:0000256" key="3">
    <source>
        <dbReference type="ARBA" id="ARBA00022670"/>
    </source>
</evidence>
<keyword evidence="4" id="KW-0732">Signal</keyword>
<evidence type="ECO:0008006" key="9">
    <source>
        <dbReference type="Google" id="ProtNLM"/>
    </source>
</evidence>
<dbReference type="Pfam" id="PF00450">
    <property type="entry name" value="Peptidase_S10"/>
    <property type="match status" value="1"/>
</dbReference>
<evidence type="ECO:0000256" key="1">
    <source>
        <dbReference type="ARBA" id="ARBA00009431"/>
    </source>
</evidence>
<evidence type="ECO:0000313" key="8">
    <source>
        <dbReference type="Proteomes" id="UP000821853"/>
    </source>
</evidence>
<dbReference type="SUPFAM" id="SSF53474">
    <property type="entry name" value="alpha/beta-Hydrolases"/>
    <property type="match status" value="1"/>
</dbReference>
<organism evidence="7 8">
    <name type="scientific">Haemaphysalis longicornis</name>
    <name type="common">Bush tick</name>
    <dbReference type="NCBI Taxonomy" id="44386"/>
    <lineage>
        <taxon>Eukaryota</taxon>
        <taxon>Metazoa</taxon>
        <taxon>Ecdysozoa</taxon>
        <taxon>Arthropoda</taxon>
        <taxon>Chelicerata</taxon>
        <taxon>Arachnida</taxon>
        <taxon>Acari</taxon>
        <taxon>Parasitiformes</taxon>
        <taxon>Ixodida</taxon>
        <taxon>Ixodoidea</taxon>
        <taxon>Ixodidae</taxon>
        <taxon>Haemaphysalinae</taxon>
        <taxon>Haemaphysalis</taxon>
    </lineage>
</organism>